<comment type="caution">
    <text evidence="10">Lacks conserved residue(s) required for the propagation of feature annotation.</text>
</comment>
<feature type="site" description="Involved in the stabilization of negative charge on the oxyanion by the formation of the oxyanion hole" evidence="10">
    <location>
        <position position="132"/>
    </location>
</feature>
<accession>C7GEI1</accession>
<dbReference type="UniPathway" id="UPA00068">
    <property type="reaction ID" value="UER00106"/>
</dbReference>
<dbReference type="CDD" id="cd02152">
    <property type="entry name" value="OAT"/>
    <property type="match status" value="1"/>
</dbReference>
<dbReference type="EC" id="2.3.1.1" evidence="10"/>
<sequence>MQMKILFTLESSAGMEVTMKQIKGGVTAAKGFKAASTAAGIKYKDRTDMAMIYSEVPCAVAGTFTTNIVKAAPVKWDQHVVYDSKKAQAVIVNAGIANACTGEEGMGYCKATAEKVNKLLQIPTDEVLVASTGVIGMQLPIDRICAGVETMVPQLNGDIESGHNAALAIMTTDTHEKEVAVEIELSGKTVTIGGMCKGSGMIHPNMCTMLSFVTTDAAISQELLLEALKADVEDTYNMISVDGDTSTNDTCLLLANGMAENTKITEKNADYETFTKALRFVNETLAKQMAGDGEGATALFEVKVIGAETKEQAKILSKSVITSSLTKAAIYGHDANWGRILCAMGYSGAQFDPEKVDLFFESAAGKMQIIKDGVAVDYSEEEATKILSEPAVTAIADIKMGAAQATAWGCDLTYDYVKINADYRS</sequence>
<dbReference type="GO" id="GO:0006526">
    <property type="term" value="P:L-arginine biosynthetic process"/>
    <property type="evidence" value="ECO:0007669"/>
    <property type="project" value="UniProtKB-UniRule"/>
</dbReference>
<dbReference type="SUPFAM" id="SSF56266">
    <property type="entry name" value="DmpA/ArgJ-like"/>
    <property type="match status" value="1"/>
</dbReference>
<keyword evidence="8 10" id="KW-0012">Acyltransferase</keyword>
<dbReference type="GO" id="GO:0004042">
    <property type="term" value="F:L-glutamate N-acetyltransferase activity"/>
    <property type="evidence" value="ECO:0007669"/>
    <property type="project" value="UniProtKB-UniRule"/>
</dbReference>
<evidence type="ECO:0000256" key="7">
    <source>
        <dbReference type="ARBA" id="ARBA00023268"/>
    </source>
</evidence>
<dbReference type="Proteomes" id="UP000004828">
    <property type="component" value="Unassembled WGS sequence"/>
</dbReference>
<comment type="function">
    <text evidence="10">Catalyzes two activities which are involved in the cyclic version of arginine biosynthesis: the synthesis of N-acetylglutamate from glutamate and acetyl-CoA as the acetyl donor, and of ornithine by transacetylation between N(2)-acetylornithine and glutamate.</text>
</comment>
<dbReference type="MEROPS" id="T05.002"/>
<evidence type="ECO:0000256" key="10">
    <source>
        <dbReference type="HAMAP-Rule" id="MF_01106"/>
    </source>
</evidence>
<dbReference type="Gene3D" id="3.60.70.12">
    <property type="entry name" value="L-amino peptidase D-ALA esterase/amidase"/>
    <property type="match status" value="1"/>
</dbReference>
<keyword evidence="6 10" id="KW-0068">Autocatalytic cleavage</keyword>
<dbReference type="GO" id="GO:0005737">
    <property type="term" value="C:cytoplasm"/>
    <property type="evidence" value="ECO:0007669"/>
    <property type="project" value="UniProtKB-SubCell"/>
</dbReference>
<dbReference type="NCBIfam" id="NF003802">
    <property type="entry name" value="PRK05388.1"/>
    <property type="match status" value="1"/>
</dbReference>
<dbReference type="InterPro" id="IPR002813">
    <property type="entry name" value="Arg_biosynth_ArgJ"/>
</dbReference>
<feature type="binding site" evidence="10">
    <location>
        <position position="425"/>
    </location>
    <ligand>
        <name>substrate</name>
    </ligand>
</feature>
<dbReference type="Gene3D" id="3.30.2330.10">
    <property type="entry name" value="arginine biosynthesis bifunctional protein suprefamily"/>
    <property type="match status" value="1"/>
</dbReference>
<keyword evidence="5 10" id="KW-0808">Transferase</keyword>
<feature type="chain" id="PRO_5023578209" description="Arginine biosynthesis bifunctional protein ArgJ alpha chain" evidence="10">
    <location>
        <begin position="1"/>
        <end position="207"/>
    </location>
</feature>
<evidence type="ECO:0000256" key="2">
    <source>
        <dbReference type="ARBA" id="ARBA00011475"/>
    </source>
</evidence>
<dbReference type="GO" id="GO:0006592">
    <property type="term" value="P:ornithine biosynthetic process"/>
    <property type="evidence" value="ECO:0007669"/>
    <property type="project" value="TreeGrafter"/>
</dbReference>
<keyword evidence="10" id="KW-0963">Cytoplasm</keyword>
<dbReference type="FunFam" id="3.10.20.340:FF:000001">
    <property type="entry name" value="Arginine biosynthesis bifunctional protein ArgJ, chloroplastic"/>
    <property type="match status" value="1"/>
</dbReference>
<dbReference type="InterPro" id="IPR042195">
    <property type="entry name" value="ArgJ_beta_C"/>
</dbReference>
<dbReference type="PANTHER" id="PTHR23100">
    <property type="entry name" value="ARGININE BIOSYNTHESIS BIFUNCTIONAL PROTEIN ARGJ"/>
    <property type="match status" value="1"/>
</dbReference>
<dbReference type="AlphaFoldDB" id="C7GEI1"/>
<proteinExistence type="inferred from homology"/>
<dbReference type="FunFam" id="3.60.70.12:FF:000001">
    <property type="entry name" value="Arginine biosynthesis bifunctional protein ArgJ, chloroplastic"/>
    <property type="match status" value="1"/>
</dbReference>
<feature type="active site" description="Nucleophile" evidence="10">
    <location>
        <position position="208"/>
    </location>
</feature>
<evidence type="ECO:0000313" key="12">
    <source>
        <dbReference type="Proteomes" id="UP000004828"/>
    </source>
</evidence>
<dbReference type="PANTHER" id="PTHR23100:SF0">
    <property type="entry name" value="ARGININE BIOSYNTHESIS BIFUNCTIONAL PROTEIN ARGJ, MITOCHONDRIAL"/>
    <property type="match status" value="1"/>
</dbReference>
<evidence type="ECO:0000256" key="5">
    <source>
        <dbReference type="ARBA" id="ARBA00022679"/>
    </source>
</evidence>
<comment type="pathway">
    <text evidence="10">Amino-acid biosynthesis; L-arginine biosynthesis; N(2)-acetyl-L-ornithine from L-glutamate: step 1/4.</text>
</comment>
<feature type="binding site" evidence="10">
    <location>
        <position position="420"/>
    </location>
    <ligand>
        <name>substrate</name>
    </ligand>
</feature>
<feature type="binding site" evidence="10">
    <location>
        <position position="294"/>
    </location>
    <ligand>
        <name>substrate</name>
    </ligand>
</feature>
<dbReference type="HAMAP" id="MF_01106">
    <property type="entry name" value="ArgJ"/>
    <property type="match status" value="1"/>
</dbReference>
<dbReference type="NCBIfam" id="TIGR00120">
    <property type="entry name" value="ArgJ"/>
    <property type="match status" value="1"/>
</dbReference>
<dbReference type="HOGENOM" id="CLU_027172_1_0_9"/>
<reference evidence="11 12" key="1">
    <citation type="submission" date="2009-08" db="EMBL/GenBank/DDBJ databases">
        <authorList>
            <person name="Weinstock G."/>
            <person name="Sodergren E."/>
            <person name="Clifton S."/>
            <person name="Fulton L."/>
            <person name="Fulton B."/>
            <person name="Courtney L."/>
            <person name="Fronick C."/>
            <person name="Harrison M."/>
            <person name="Strong C."/>
            <person name="Farmer C."/>
            <person name="Delahaunty K."/>
            <person name="Markovic C."/>
            <person name="Hall O."/>
            <person name="Minx P."/>
            <person name="Tomlinson C."/>
            <person name="Mitreva M."/>
            <person name="Nelson J."/>
            <person name="Hou S."/>
            <person name="Wollam A."/>
            <person name="Pepin K.H."/>
            <person name="Johnson M."/>
            <person name="Bhonagiri V."/>
            <person name="Nash W.E."/>
            <person name="Warren W."/>
            <person name="Chinwalla A."/>
            <person name="Mardis E.R."/>
            <person name="Wilson R.K."/>
        </authorList>
    </citation>
    <scope>NUCLEOTIDE SEQUENCE [LARGE SCALE GENOMIC DNA]</scope>
    <source>
        <strain evidence="11 12">L1-82</strain>
    </source>
</reference>
<feature type="chain" id="PRO_5023578210" description="Arginine biosynthesis bifunctional protein ArgJ beta chain" evidence="10">
    <location>
        <begin position="208"/>
        <end position="425"/>
    </location>
</feature>
<dbReference type="InterPro" id="IPR016117">
    <property type="entry name" value="ArgJ-like_dom_sf"/>
</dbReference>
<comment type="caution">
    <text evidence="11">The sequence shown here is derived from an EMBL/GenBank/DDBJ whole genome shotgun (WGS) entry which is preliminary data.</text>
</comment>
<comment type="catalytic activity">
    <reaction evidence="9 10">
        <text>N(2)-acetyl-L-ornithine + L-glutamate = N-acetyl-L-glutamate + L-ornithine</text>
        <dbReference type="Rhea" id="RHEA:15349"/>
        <dbReference type="ChEBI" id="CHEBI:29985"/>
        <dbReference type="ChEBI" id="CHEBI:44337"/>
        <dbReference type="ChEBI" id="CHEBI:46911"/>
        <dbReference type="ChEBI" id="CHEBI:57805"/>
        <dbReference type="EC" id="2.3.1.35"/>
    </reaction>
</comment>
<evidence type="ECO:0000313" key="11">
    <source>
        <dbReference type="EMBL" id="EEU99772.1"/>
    </source>
</evidence>
<dbReference type="EC" id="2.3.1.35" evidence="10"/>
<protein>
    <recommendedName>
        <fullName evidence="10">Arginine biosynthesis bifunctional protein ArgJ</fullName>
    </recommendedName>
    <domain>
        <recommendedName>
            <fullName evidence="10">Glutamate N-acetyltransferase</fullName>
            <ecNumber evidence="10">2.3.1.35</ecNumber>
        </recommendedName>
        <alternativeName>
            <fullName evidence="10">Ornithine acetyltransferase</fullName>
            <shortName evidence="10">OATase</shortName>
        </alternativeName>
        <alternativeName>
            <fullName evidence="10">Ornithine transacetylase</fullName>
        </alternativeName>
    </domain>
    <domain>
        <recommendedName>
            <fullName evidence="10">Amino-acid acetyltransferase</fullName>
            <ecNumber evidence="10">2.3.1.1</ecNumber>
        </recommendedName>
        <alternativeName>
            <fullName evidence="10">N-acetylglutamate synthase</fullName>
            <shortName evidence="10">AGSase</shortName>
        </alternativeName>
    </domain>
    <component>
        <recommendedName>
            <fullName evidence="10">Arginine biosynthesis bifunctional protein ArgJ alpha chain</fullName>
        </recommendedName>
    </component>
    <component>
        <recommendedName>
            <fullName evidence="10">Arginine biosynthesis bifunctional protein ArgJ beta chain</fullName>
        </recommendedName>
    </component>
</protein>
<dbReference type="Pfam" id="PF01960">
    <property type="entry name" value="ArgJ"/>
    <property type="match status" value="1"/>
</dbReference>
<comment type="pathway">
    <text evidence="10">Amino-acid biosynthesis; L-arginine biosynthesis; L-ornithine and N-acetyl-L-glutamate from L-glutamate and N(2)-acetyl-L-ornithine (cyclic): step 1/1.</text>
</comment>
<keyword evidence="7 10" id="KW-0511">Multifunctional enzyme</keyword>
<keyword evidence="3 10" id="KW-0055">Arginine biosynthesis</keyword>
<evidence type="ECO:0000256" key="8">
    <source>
        <dbReference type="ARBA" id="ARBA00023315"/>
    </source>
</evidence>
<dbReference type="EMBL" id="ABYJ02000174">
    <property type="protein sequence ID" value="EEU99772.1"/>
    <property type="molecule type" value="Genomic_DNA"/>
</dbReference>
<feature type="binding site" evidence="10">
    <location>
        <position position="208"/>
    </location>
    <ligand>
        <name>substrate</name>
    </ligand>
</feature>
<evidence type="ECO:0000256" key="3">
    <source>
        <dbReference type="ARBA" id="ARBA00022571"/>
    </source>
</evidence>
<comment type="subcellular location">
    <subcellularLocation>
        <location evidence="10">Cytoplasm</location>
    </subcellularLocation>
</comment>
<comment type="similarity">
    <text evidence="1 10">Belongs to the ArgJ family.</text>
</comment>
<organism evidence="11 12">
    <name type="scientific">Roseburia intestinalis L1-82</name>
    <dbReference type="NCBI Taxonomy" id="536231"/>
    <lineage>
        <taxon>Bacteria</taxon>
        <taxon>Bacillati</taxon>
        <taxon>Bacillota</taxon>
        <taxon>Clostridia</taxon>
        <taxon>Lachnospirales</taxon>
        <taxon>Lachnospiraceae</taxon>
        <taxon>Roseburia</taxon>
    </lineage>
</organism>
<feature type="binding site" evidence="10">
    <location>
        <position position="197"/>
    </location>
    <ligand>
        <name>substrate</name>
    </ligand>
</feature>
<evidence type="ECO:0000256" key="1">
    <source>
        <dbReference type="ARBA" id="ARBA00006774"/>
    </source>
</evidence>
<dbReference type="Gene3D" id="3.10.20.340">
    <property type="entry name" value="ArgJ beta chain, C-terminal domain"/>
    <property type="match status" value="1"/>
</dbReference>
<dbReference type="GO" id="GO:0004358">
    <property type="term" value="F:L-glutamate N-acetyltransferase activity, acting on acetyl-L-ornithine as donor"/>
    <property type="evidence" value="ECO:0007669"/>
    <property type="project" value="UniProtKB-UniRule"/>
</dbReference>
<comment type="catalytic activity">
    <reaction evidence="10">
        <text>L-glutamate + acetyl-CoA = N-acetyl-L-glutamate + CoA + H(+)</text>
        <dbReference type="Rhea" id="RHEA:24292"/>
        <dbReference type="ChEBI" id="CHEBI:15378"/>
        <dbReference type="ChEBI" id="CHEBI:29985"/>
        <dbReference type="ChEBI" id="CHEBI:44337"/>
        <dbReference type="ChEBI" id="CHEBI:57287"/>
        <dbReference type="ChEBI" id="CHEBI:57288"/>
        <dbReference type="EC" id="2.3.1.1"/>
    </reaction>
</comment>
<evidence type="ECO:0000256" key="6">
    <source>
        <dbReference type="ARBA" id="ARBA00022813"/>
    </source>
</evidence>
<evidence type="ECO:0000256" key="9">
    <source>
        <dbReference type="ARBA" id="ARBA00049439"/>
    </source>
</evidence>
<evidence type="ECO:0000256" key="4">
    <source>
        <dbReference type="ARBA" id="ARBA00022605"/>
    </source>
</evidence>
<keyword evidence="4 10" id="KW-0028">Amino-acid biosynthesis</keyword>
<comment type="subunit">
    <text evidence="2 10">Heterotetramer of two alpha and two beta chains.</text>
</comment>
<feature type="binding site" evidence="10">
    <location>
        <position position="171"/>
    </location>
    <ligand>
        <name>substrate</name>
    </ligand>
</feature>
<feature type="site" description="Involved in the stabilization of negative charge on the oxyanion by the formation of the oxyanion hole" evidence="10">
    <location>
        <position position="133"/>
    </location>
</feature>
<name>C7GEI1_9FIRM</name>
<gene>
    <name evidence="10 11" type="primary">argJ</name>
    <name evidence="11" type="ORF">ROSINTL182_08333</name>
</gene>